<keyword evidence="4" id="KW-1185">Reference proteome</keyword>
<dbReference type="NCBIfam" id="TIGR03618">
    <property type="entry name" value="Rv1155_F420"/>
    <property type="match status" value="1"/>
</dbReference>
<organism evidence="3 4">
    <name type="scientific">Nocardioides panacisoli</name>
    <dbReference type="NCBI Taxonomy" id="627624"/>
    <lineage>
        <taxon>Bacteria</taxon>
        <taxon>Bacillati</taxon>
        <taxon>Actinomycetota</taxon>
        <taxon>Actinomycetes</taxon>
        <taxon>Propionibacteriales</taxon>
        <taxon>Nocardioidaceae</taxon>
        <taxon>Nocardioides</taxon>
    </lineage>
</organism>
<comment type="caution">
    <text evidence="3">The sequence shown here is derived from an EMBL/GenBank/DDBJ whole genome shotgun (WGS) entry which is preliminary data.</text>
</comment>
<dbReference type="InterPro" id="IPR011576">
    <property type="entry name" value="Pyridox_Oxase_N"/>
</dbReference>
<dbReference type="InterPro" id="IPR052019">
    <property type="entry name" value="F420H2_bilvrd_red/Heme_oxyg"/>
</dbReference>
<protein>
    <submittedName>
        <fullName evidence="3">PPOX class F420-dependent oxidoreductase</fullName>
    </submittedName>
</protein>
<dbReference type="Proteomes" id="UP001501821">
    <property type="component" value="Unassembled WGS sequence"/>
</dbReference>
<evidence type="ECO:0000256" key="1">
    <source>
        <dbReference type="ARBA" id="ARBA00023002"/>
    </source>
</evidence>
<dbReference type="EMBL" id="BAABAH010000003">
    <property type="protein sequence ID" value="GAA3809886.1"/>
    <property type="molecule type" value="Genomic_DNA"/>
</dbReference>
<dbReference type="Gene3D" id="2.30.110.10">
    <property type="entry name" value="Electron Transport, Fmn-binding Protein, Chain A"/>
    <property type="match status" value="1"/>
</dbReference>
<evidence type="ECO:0000313" key="4">
    <source>
        <dbReference type="Proteomes" id="UP001501821"/>
    </source>
</evidence>
<dbReference type="PANTHER" id="PTHR35176">
    <property type="entry name" value="HEME OXYGENASE HI_0854-RELATED"/>
    <property type="match status" value="1"/>
</dbReference>
<name>A0ABP7I512_9ACTN</name>
<dbReference type="InterPro" id="IPR019920">
    <property type="entry name" value="F420-binding_dom_put"/>
</dbReference>
<reference evidence="4" key="1">
    <citation type="journal article" date="2019" name="Int. J. Syst. Evol. Microbiol.">
        <title>The Global Catalogue of Microorganisms (GCM) 10K type strain sequencing project: providing services to taxonomists for standard genome sequencing and annotation.</title>
        <authorList>
            <consortium name="The Broad Institute Genomics Platform"/>
            <consortium name="The Broad Institute Genome Sequencing Center for Infectious Disease"/>
            <person name="Wu L."/>
            <person name="Ma J."/>
        </authorList>
    </citation>
    <scope>NUCLEOTIDE SEQUENCE [LARGE SCALE GENOMIC DNA]</scope>
    <source>
        <strain evidence="4">JCM 16953</strain>
    </source>
</reference>
<accession>A0ABP7I512</accession>
<evidence type="ECO:0000313" key="3">
    <source>
        <dbReference type="EMBL" id="GAA3809886.1"/>
    </source>
</evidence>
<keyword evidence="1" id="KW-0560">Oxidoreductase</keyword>
<dbReference type="InterPro" id="IPR012349">
    <property type="entry name" value="Split_barrel_FMN-bd"/>
</dbReference>
<evidence type="ECO:0000259" key="2">
    <source>
        <dbReference type="Pfam" id="PF01243"/>
    </source>
</evidence>
<dbReference type="PANTHER" id="PTHR35176:SF6">
    <property type="entry name" value="HEME OXYGENASE HI_0854-RELATED"/>
    <property type="match status" value="1"/>
</dbReference>
<feature type="domain" description="Pyridoxamine 5'-phosphate oxidase N-terminal" evidence="2">
    <location>
        <begin position="9"/>
        <end position="117"/>
    </location>
</feature>
<sequence>MNTATATALDPELTALLDGTPIAHLATVLPDGAPHSVPVWVGTHQDHVVIMTGPGSQKARNLRHDPRVALSITPEDKPFFPVIVRGRVVTWLSGDEGWAVVDAIAQKYIQRPYDRAQERVVGMIAVDHHRMGM</sequence>
<gene>
    <name evidence="3" type="ORF">GCM10022242_10700</name>
</gene>
<dbReference type="RefSeq" id="WP_344773080.1">
    <property type="nucleotide sequence ID" value="NZ_BAABAH010000003.1"/>
</dbReference>
<dbReference type="Pfam" id="PF01243">
    <property type="entry name" value="PNPOx_N"/>
    <property type="match status" value="1"/>
</dbReference>
<dbReference type="SUPFAM" id="SSF50475">
    <property type="entry name" value="FMN-binding split barrel"/>
    <property type="match status" value="1"/>
</dbReference>
<proteinExistence type="predicted"/>